<evidence type="ECO:0000313" key="2">
    <source>
        <dbReference type="EMBL" id="KIZ06874.1"/>
    </source>
</evidence>
<evidence type="ECO:0000313" key="3">
    <source>
        <dbReference type="Proteomes" id="UP000054498"/>
    </source>
</evidence>
<reference evidence="2 3" key="1">
    <citation type="journal article" date="2013" name="BMC Genomics">
        <title>Reconstruction of the lipid metabolism for the microalga Monoraphidium neglectum from its genome sequence reveals characteristics suitable for biofuel production.</title>
        <authorList>
            <person name="Bogen C."/>
            <person name="Al-Dilaimi A."/>
            <person name="Albersmeier A."/>
            <person name="Wichmann J."/>
            <person name="Grundmann M."/>
            <person name="Rupp O."/>
            <person name="Lauersen K.J."/>
            <person name="Blifernez-Klassen O."/>
            <person name="Kalinowski J."/>
            <person name="Goesmann A."/>
            <person name="Mussgnug J.H."/>
            <person name="Kruse O."/>
        </authorList>
    </citation>
    <scope>NUCLEOTIDE SEQUENCE [LARGE SCALE GENOMIC DNA]</scope>
    <source>
        <strain evidence="2 3">SAG 48.87</strain>
    </source>
</reference>
<organism evidence="2 3">
    <name type="scientific">Monoraphidium neglectum</name>
    <dbReference type="NCBI Taxonomy" id="145388"/>
    <lineage>
        <taxon>Eukaryota</taxon>
        <taxon>Viridiplantae</taxon>
        <taxon>Chlorophyta</taxon>
        <taxon>core chlorophytes</taxon>
        <taxon>Chlorophyceae</taxon>
        <taxon>CS clade</taxon>
        <taxon>Sphaeropleales</taxon>
        <taxon>Selenastraceae</taxon>
        <taxon>Monoraphidium</taxon>
    </lineage>
</organism>
<dbReference type="AlphaFoldDB" id="A0A0D2LKE7"/>
<evidence type="ECO:0000256" key="1">
    <source>
        <dbReference type="SAM" id="MobiDB-lite"/>
    </source>
</evidence>
<dbReference type="GeneID" id="25728053"/>
<protein>
    <submittedName>
        <fullName evidence="2">Uncharacterized protein</fullName>
    </submittedName>
</protein>
<accession>A0A0D2LKE7</accession>
<feature type="region of interest" description="Disordered" evidence="1">
    <location>
        <begin position="9"/>
        <end position="29"/>
    </location>
</feature>
<name>A0A0D2LKE7_9CHLO</name>
<gene>
    <name evidence="2" type="ORF">MNEG_1085</name>
</gene>
<dbReference type="KEGG" id="mng:MNEG_1085"/>
<proteinExistence type="predicted"/>
<dbReference type="InterPro" id="IPR032710">
    <property type="entry name" value="NTF2-like_dom_sf"/>
</dbReference>
<dbReference type="SUPFAM" id="SSF54427">
    <property type="entry name" value="NTF2-like"/>
    <property type="match status" value="1"/>
</dbReference>
<dbReference type="EMBL" id="KK100321">
    <property type="protein sequence ID" value="KIZ06874.1"/>
    <property type="molecule type" value="Genomic_DNA"/>
</dbReference>
<dbReference type="OrthoDB" id="539703at2759"/>
<dbReference type="RefSeq" id="XP_013905893.1">
    <property type="nucleotide sequence ID" value="XM_014050439.1"/>
</dbReference>
<dbReference type="Proteomes" id="UP000054498">
    <property type="component" value="Unassembled WGS sequence"/>
</dbReference>
<sequence>MFARTLLLRTASKALPPRATRPTPPPRARAASTRAFHNAMSSKQLIDATAAFVGAWGAGPGSEAKLRELLSPGVLFEPDGVVFRQELKGADSVVAAMQRQHGRLAHRRYDAVAVASNPEERTAFAAVAWEYSDNNGEQGQPSRGMSLKQLVFDDEGRICATRVVRQMTQEEKKDLLSDPSACHAADLWAEVLPRLEGGGSSAPAGGDEAAQHDKMMNALKTWDGAWGSDGCDASGLQAVCSPNLRVLDGYGLHGSGTSYGLKEAQEMVSSLRKKSESATSIVHLAVNPAARVGFSRWEANAAGKGDPGLGADALVKLGGLDLALFDQEGRIELLVQFTMKQYPQLAIQ</sequence>
<keyword evidence="3" id="KW-1185">Reference proteome</keyword>